<dbReference type="Proteomes" id="UP000242715">
    <property type="component" value="Unassembled WGS sequence"/>
</dbReference>
<evidence type="ECO:0000313" key="4">
    <source>
        <dbReference type="Proteomes" id="UP000242715"/>
    </source>
</evidence>
<dbReference type="AlphaFoldDB" id="A0A2Z6PJK4"/>
<gene>
    <name evidence="3" type="ORF">TSUD_184880</name>
</gene>
<protein>
    <recommendedName>
        <fullName evidence="2">CBS domain-containing protein</fullName>
    </recommendedName>
</protein>
<organism evidence="3 4">
    <name type="scientific">Trifolium subterraneum</name>
    <name type="common">Subterranean clover</name>
    <dbReference type="NCBI Taxonomy" id="3900"/>
    <lineage>
        <taxon>Eukaryota</taxon>
        <taxon>Viridiplantae</taxon>
        <taxon>Streptophyta</taxon>
        <taxon>Embryophyta</taxon>
        <taxon>Tracheophyta</taxon>
        <taxon>Spermatophyta</taxon>
        <taxon>Magnoliopsida</taxon>
        <taxon>eudicotyledons</taxon>
        <taxon>Gunneridae</taxon>
        <taxon>Pentapetalae</taxon>
        <taxon>rosids</taxon>
        <taxon>fabids</taxon>
        <taxon>Fabales</taxon>
        <taxon>Fabaceae</taxon>
        <taxon>Papilionoideae</taxon>
        <taxon>50 kb inversion clade</taxon>
        <taxon>NPAAA clade</taxon>
        <taxon>Hologalegina</taxon>
        <taxon>IRL clade</taxon>
        <taxon>Trifolieae</taxon>
        <taxon>Trifolium</taxon>
    </lineage>
</organism>
<evidence type="ECO:0000259" key="2">
    <source>
        <dbReference type="PROSITE" id="PS51371"/>
    </source>
</evidence>
<dbReference type="PROSITE" id="PS51371">
    <property type="entry name" value="CBS"/>
    <property type="match status" value="1"/>
</dbReference>
<evidence type="ECO:0000256" key="1">
    <source>
        <dbReference type="PROSITE-ProRule" id="PRU00703"/>
    </source>
</evidence>
<reference evidence="4" key="1">
    <citation type="journal article" date="2017" name="Front. Plant Sci.">
        <title>Climate Clever Clovers: New Paradigm to Reduce the Environmental Footprint of Ruminants by Breeding Low Methanogenic Forages Utilizing Haplotype Variation.</title>
        <authorList>
            <person name="Kaur P."/>
            <person name="Appels R."/>
            <person name="Bayer P.E."/>
            <person name="Keeble-Gagnere G."/>
            <person name="Wang J."/>
            <person name="Hirakawa H."/>
            <person name="Shirasawa K."/>
            <person name="Vercoe P."/>
            <person name="Stefanova K."/>
            <person name="Durmic Z."/>
            <person name="Nichols P."/>
            <person name="Revell C."/>
            <person name="Isobe S.N."/>
            <person name="Edwards D."/>
            <person name="Erskine W."/>
        </authorList>
    </citation>
    <scope>NUCLEOTIDE SEQUENCE [LARGE SCALE GENOMIC DNA]</scope>
    <source>
        <strain evidence="4">cv. Daliak</strain>
    </source>
</reference>
<feature type="domain" description="CBS" evidence="2">
    <location>
        <begin position="40"/>
        <end position="79"/>
    </location>
</feature>
<proteinExistence type="predicted"/>
<name>A0A2Z6PJK4_TRISU</name>
<dbReference type="Pfam" id="PF00571">
    <property type="entry name" value="CBS"/>
    <property type="match status" value="1"/>
</dbReference>
<dbReference type="InterPro" id="IPR000644">
    <property type="entry name" value="CBS_dom"/>
</dbReference>
<dbReference type="SUPFAM" id="SSF54631">
    <property type="entry name" value="CBS-domain pair"/>
    <property type="match status" value="1"/>
</dbReference>
<sequence length="79" mass="8858">MDPKSDAGILQKYEQIAVTVTDSLSAVRSHLEKNKNIFTMSGEFVTCKKDCTVKDLIQLLNQEKLPRVYVVDNEGNLEG</sequence>
<evidence type="ECO:0000313" key="3">
    <source>
        <dbReference type="EMBL" id="GAU44987.1"/>
    </source>
</evidence>
<keyword evidence="1" id="KW-0129">CBS domain</keyword>
<dbReference type="EMBL" id="DF974092">
    <property type="protein sequence ID" value="GAU44987.1"/>
    <property type="molecule type" value="Genomic_DNA"/>
</dbReference>
<dbReference type="InterPro" id="IPR046342">
    <property type="entry name" value="CBS_dom_sf"/>
</dbReference>
<dbReference type="Gene3D" id="3.10.580.10">
    <property type="entry name" value="CBS-domain"/>
    <property type="match status" value="1"/>
</dbReference>
<accession>A0A2Z6PJK4</accession>
<dbReference type="OrthoDB" id="449052at2759"/>
<keyword evidence="4" id="KW-1185">Reference proteome</keyword>